<dbReference type="GO" id="GO:0005737">
    <property type="term" value="C:cytoplasm"/>
    <property type="evidence" value="ECO:0007669"/>
    <property type="project" value="UniProtKB-SubCell"/>
</dbReference>
<evidence type="ECO:0000256" key="3">
    <source>
        <dbReference type="ARBA" id="ARBA00012328"/>
    </source>
</evidence>
<dbReference type="GO" id="GO:0008168">
    <property type="term" value="F:methyltransferase activity"/>
    <property type="evidence" value="ECO:0007669"/>
    <property type="project" value="UniProtKB-KW"/>
</dbReference>
<protein>
    <recommendedName>
        <fullName evidence="3">16S rRNA (uracil(1498)-N(3))-methyltransferase</fullName>
        <ecNumber evidence="3">2.1.1.193</ecNumber>
    </recommendedName>
</protein>
<keyword evidence="8" id="KW-0949">S-adenosyl-L-methionine</keyword>
<evidence type="ECO:0000256" key="2">
    <source>
        <dbReference type="ARBA" id="ARBA00005528"/>
    </source>
</evidence>
<accession>A0ABD3MTR5</accession>
<organism evidence="13 14">
    <name type="scientific">Discostella pseudostelligera</name>
    <dbReference type="NCBI Taxonomy" id="259834"/>
    <lineage>
        <taxon>Eukaryota</taxon>
        <taxon>Sar</taxon>
        <taxon>Stramenopiles</taxon>
        <taxon>Ochrophyta</taxon>
        <taxon>Bacillariophyta</taxon>
        <taxon>Coscinodiscophyceae</taxon>
        <taxon>Thalassiosirophycidae</taxon>
        <taxon>Stephanodiscales</taxon>
        <taxon>Stephanodiscaceae</taxon>
        <taxon>Discostella</taxon>
    </lineage>
</organism>
<comment type="similarity">
    <text evidence="2">Belongs to the RNA methyltransferase RsmE family.</text>
</comment>
<keyword evidence="5" id="KW-0698">rRNA processing</keyword>
<dbReference type="PANTHER" id="PTHR30027:SF3">
    <property type="entry name" value="16S RRNA (URACIL(1498)-N(3))-METHYLTRANSFERASE"/>
    <property type="match status" value="1"/>
</dbReference>
<feature type="region of interest" description="Disordered" evidence="11">
    <location>
        <begin position="217"/>
        <end position="278"/>
    </location>
</feature>
<comment type="caution">
    <text evidence="13">The sequence shown here is derived from an EMBL/GenBank/DDBJ whole genome shotgun (WGS) entry which is preliminary data.</text>
</comment>
<dbReference type="InterPro" id="IPR046886">
    <property type="entry name" value="RsmE_MTase_dom"/>
</dbReference>
<evidence type="ECO:0000256" key="1">
    <source>
        <dbReference type="ARBA" id="ARBA00004496"/>
    </source>
</evidence>
<keyword evidence="4" id="KW-0963">Cytoplasm</keyword>
<evidence type="ECO:0000256" key="6">
    <source>
        <dbReference type="ARBA" id="ARBA00022603"/>
    </source>
</evidence>
<sequence>MFMLVSRLFDSSTAFSCTTTATEILAMANYSRRRCILPCTSFAVIYRCTPHLPSTLTPPSSSSSSLNRCHLQQQFRYHHSSSTFHRTSPLYLNRILFDISEIDDVIATPSASGATLSSSDFDNNNHKNDMNVVDDITPLATVTLPRDDYRTIHVAKILGLCNGDTVRAGVVRSAQHQLDNDNCNDSNGDEVVANERRSNHQNLAGLITDDATISWLPEGKNKKAQPTKNGEPPGSLRLSIPQPPKTILYNDHHCGDDEERDGLNGTPAKNSSSTTATSKTTRCPVSLLLALPRPLQLGRLLPMITQLGIHHLILTSAKKVPKDYFGSHILRQPSTLRNLLIEGLAQCGDVQLPQITIVKHSLREFMEEELESLFPLEEVARVVAHPTRIRRSVDGGEDDIVTTTSAMRMSDIQFPNDEKNGPRQLLIAVGPEGGWEEPNELDMFANLGFQEVTLGTRVLRSDVAVVSLLALAHEICAIAKTRADERQ</sequence>
<evidence type="ECO:0000259" key="12">
    <source>
        <dbReference type="Pfam" id="PF04452"/>
    </source>
</evidence>
<gene>
    <name evidence="13" type="ORF">ACHAWU_002269</name>
</gene>
<dbReference type="EMBL" id="JALLBG020000096">
    <property type="protein sequence ID" value="KAL3765351.1"/>
    <property type="molecule type" value="Genomic_DNA"/>
</dbReference>
<dbReference type="NCBIfam" id="TIGR00046">
    <property type="entry name" value="RsmE family RNA methyltransferase"/>
    <property type="match status" value="1"/>
</dbReference>
<dbReference type="CDD" id="cd18084">
    <property type="entry name" value="RsmE-like"/>
    <property type="match status" value="1"/>
</dbReference>
<dbReference type="Gene3D" id="3.40.1280.10">
    <property type="match status" value="1"/>
</dbReference>
<comment type="catalytic activity">
    <reaction evidence="10">
        <text>uridine(1498) in 16S rRNA + S-adenosyl-L-methionine = N(3)-methyluridine(1498) in 16S rRNA + S-adenosyl-L-homocysteine + H(+)</text>
        <dbReference type="Rhea" id="RHEA:42920"/>
        <dbReference type="Rhea" id="RHEA-COMP:10283"/>
        <dbReference type="Rhea" id="RHEA-COMP:10284"/>
        <dbReference type="ChEBI" id="CHEBI:15378"/>
        <dbReference type="ChEBI" id="CHEBI:57856"/>
        <dbReference type="ChEBI" id="CHEBI:59789"/>
        <dbReference type="ChEBI" id="CHEBI:65315"/>
        <dbReference type="ChEBI" id="CHEBI:74502"/>
        <dbReference type="EC" id="2.1.1.193"/>
    </reaction>
</comment>
<dbReference type="SUPFAM" id="SSF75217">
    <property type="entry name" value="alpha/beta knot"/>
    <property type="match status" value="1"/>
</dbReference>
<dbReference type="GO" id="GO:0006364">
    <property type="term" value="P:rRNA processing"/>
    <property type="evidence" value="ECO:0007669"/>
    <property type="project" value="UniProtKB-KW"/>
</dbReference>
<evidence type="ECO:0000256" key="8">
    <source>
        <dbReference type="ARBA" id="ARBA00022691"/>
    </source>
</evidence>
<dbReference type="InterPro" id="IPR006700">
    <property type="entry name" value="RsmE"/>
</dbReference>
<keyword evidence="14" id="KW-1185">Reference proteome</keyword>
<keyword evidence="7" id="KW-0808">Transferase</keyword>
<proteinExistence type="inferred from homology"/>
<evidence type="ECO:0000256" key="4">
    <source>
        <dbReference type="ARBA" id="ARBA00022490"/>
    </source>
</evidence>
<evidence type="ECO:0000256" key="7">
    <source>
        <dbReference type="ARBA" id="ARBA00022679"/>
    </source>
</evidence>
<reference evidence="13 14" key="1">
    <citation type="submission" date="2024-10" db="EMBL/GenBank/DDBJ databases">
        <title>Updated reference genomes for cyclostephanoid diatoms.</title>
        <authorList>
            <person name="Roberts W.R."/>
            <person name="Alverson A.J."/>
        </authorList>
    </citation>
    <scope>NUCLEOTIDE SEQUENCE [LARGE SCALE GENOMIC DNA]</scope>
    <source>
        <strain evidence="13 14">AJA232-27</strain>
    </source>
</reference>
<evidence type="ECO:0000256" key="9">
    <source>
        <dbReference type="ARBA" id="ARBA00025699"/>
    </source>
</evidence>
<comment type="subcellular location">
    <subcellularLocation>
        <location evidence="1">Cytoplasm</location>
    </subcellularLocation>
</comment>
<dbReference type="Pfam" id="PF04452">
    <property type="entry name" value="Methyltrans_RNA"/>
    <property type="match status" value="1"/>
</dbReference>
<dbReference type="InterPro" id="IPR029026">
    <property type="entry name" value="tRNA_m1G_MTases_N"/>
</dbReference>
<dbReference type="Proteomes" id="UP001530293">
    <property type="component" value="Unassembled WGS sequence"/>
</dbReference>
<evidence type="ECO:0000256" key="10">
    <source>
        <dbReference type="ARBA" id="ARBA00047944"/>
    </source>
</evidence>
<dbReference type="GO" id="GO:0032259">
    <property type="term" value="P:methylation"/>
    <property type="evidence" value="ECO:0007669"/>
    <property type="project" value="UniProtKB-KW"/>
</dbReference>
<evidence type="ECO:0000256" key="5">
    <source>
        <dbReference type="ARBA" id="ARBA00022552"/>
    </source>
</evidence>
<feature type="compositionally biased region" description="Low complexity" evidence="11">
    <location>
        <begin position="266"/>
        <end position="278"/>
    </location>
</feature>
<evidence type="ECO:0000256" key="11">
    <source>
        <dbReference type="SAM" id="MobiDB-lite"/>
    </source>
</evidence>
<dbReference type="InterPro" id="IPR029028">
    <property type="entry name" value="Alpha/beta_knot_MTases"/>
</dbReference>
<evidence type="ECO:0000313" key="13">
    <source>
        <dbReference type="EMBL" id="KAL3765351.1"/>
    </source>
</evidence>
<dbReference type="AlphaFoldDB" id="A0ABD3MTR5"/>
<dbReference type="EC" id="2.1.1.193" evidence="3"/>
<comment type="function">
    <text evidence="9">Specifically methylates the N3 position of the uracil ring of uridine 1498 (m3U1498) in 16S rRNA. Acts on the fully assembled 30S ribosomal subunit.</text>
</comment>
<evidence type="ECO:0000313" key="14">
    <source>
        <dbReference type="Proteomes" id="UP001530293"/>
    </source>
</evidence>
<name>A0ABD3MTR5_9STRA</name>
<dbReference type="PANTHER" id="PTHR30027">
    <property type="entry name" value="RIBOSOMAL RNA SMALL SUBUNIT METHYLTRANSFERASE E"/>
    <property type="match status" value="1"/>
</dbReference>
<keyword evidence="6" id="KW-0489">Methyltransferase</keyword>
<feature type="domain" description="Ribosomal RNA small subunit methyltransferase E methyltransferase" evidence="12">
    <location>
        <begin position="282"/>
        <end position="471"/>
    </location>
</feature>